<dbReference type="EMBL" id="CAEKDK010000002">
    <property type="protein sequence ID" value="CAB4268857.1"/>
    <property type="molecule type" value="Genomic_DNA"/>
</dbReference>
<evidence type="ECO:0000256" key="1">
    <source>
        <dbReference type="SAM" id="MobiDB-lite"/>
    </source>
</evidence>
<dbReference type="Proteomes" id="UP000507222">
    <property type="component" value="Unassembled WGS sequence"/>
</dbReference>
<reference evidence="2 3" key="1">
    <citation type="submission" date="2020-05" db="EMBL/GenBank/DDBJ databases">
        <authorList>
            <person name="Campoy J."/>
            <person name="Schneeberger K."/>
            <person name="Spophaly S."/>
        </authorList>
    </citation>
    <scope>NUCLEOTIDE SEQUENCE [LARGE SCALE GENOMIC DNA]</scope>
    <source>
        <strain evidence="2">PruArmRojPasFocal</strain>
    </source>
</reference>
<name>A0A6J5TZX5_PRUAR</name>
<evidence type="ECO:0000313" key="3">
    <source>
        <dbReference type="Proteomes" id="UP000507222"/>
    </source>
</evidence>
<sequence length="348" mass="38139">MGWGEIGLWQGGSYGFEGAVSLSIKPTVQQVFLLVNSSLFDASWFSLSILTASARKGLLTELQSPPQLSHNPCQTARSPCLSARIITPPLGMARFGSTGPAIRQVLLGVIWRGQGTSLVVWATQQSGLGCSSKALGKGAWCLFSAPVLDIRIVAGFGKGSLVSVRSARVEVEFSKNCEAITLARGWVFIEFGKLEFPTQCQHQIDLKEEDLLPNGCGYEPVESSSNNCTALVVQQGLGRRIGARLQGESQQENLSPWAFVKPWSRLNQVSSRAWVCQFLELGQQSLGKTRMNTLNMSMNMMNTLNIDMNLLNVFESFDREIHDPPTFGGEDTKSEEPSQYVCYEDESS</sequence>
<feature type="region of interest" description="Disordered" evidence="1">
    <location>
        <begin position="322"/>
        <end position="348"/>
    </location>
</feature>
<organism evidence="2 3">
    <name type="scientific">Prunus armeniaca</name>
    <name type="common">Apricot</name>
    <name type="synonym">Armeniaca vulgaris</name>
    <dbReference type="NCBI Taxonomy" id="36596"/>
    <lineage>
        <taxon>Eukaryota</taxon>
        <taxon>Viridiplantae</taxon>
        <taxon>Streptophyta</taxon>
        <taxon>Embryophyta</taxon>
        <taxon>Tracheophyta</taxon>
        <taxon>Spermatophyta</taxon>
        <taxon>Magnoliopsida</taxon>
        <taxon>eudicotyledons</taxon>
        <taxon>Gunneridae</taxon>
        <taxon>Pentapetalae</taxon>
        <taxon>rosids</taxon>
        <taxon>fabids</taxon>
        <taxon>Rosales</taxon>
        <taxon>Rosaceae</taxon>
        <taxon>Amygdaloideae</taxon>
        <taxon>Amygdaleae</taxon>
        <taxon>Prunus</taxon>
    </lineage>
</organism>
<dbReference type="AlphaFoldDB" id="A0A6J5TZX5"/>
<proteinExistence type="predicted"/>
<gene>
    <name evidence="2" type="ORF">CURHAP_LOCUS13445</name>
</gene>
<protein>
    <submittedName>
        <fullName evidence="2">Uncharacterized protein</fullName>
    </submittedName>
</protein>
<evidence type="ECO:0000313" key="2">
    <source>
        <dbReference type="EMBL" id="CAB4268857.1"/>
    </source>
</evidence>
<accession>A0A6J5TZX5</accession>